<dbReference type="PANTHER" id="PTHR38459">
    <property type="entry name" value="PROPHAGE BACTOPRENOL-LINKED GLUCOSE TRANSLOCASE HOMOLOG"/>
    <property type="match status" value="1"/>
</dbReference>
<dbReference type="eggNOG" id="COG2246">
    <property type="taxonomic scope" value="Bacteria"/>
</dbReference>
<dbReference type="PANTHER" id="PTHR38459:SF1">
    <property type="entry name" value="PROPHAGE BACTOPRENOL-LINKED GLUCOSE TRANSLOCASE HOMOLOG"/>
    <property type="match status" value="1"/>
</dbReference>
<evidence type="ECO:0000256" key="6">
    <source>
        <dbReference type="SAM" id="Phobius"/>
    </source>
</evidence>
<keyword evidence="9" id="KW-1185">Reference proteome</keyword>
<dbReference type="EMBL" id="CP001672">
    <property type="protein sequence ID" value="ACT48149.1"/>
    <property type="molecule type" value="Genomic_DNA"/>
</dbReference>
<feature type="transmembrane region" description="Helical" evidence="6">
    <location>
        <begin position="37"/>
        <end position="55"/>
    </location>
</feature>
<keyword evidence="5 6" id="KW-0472">Membrane</keyword>
<comment type="similarity">
    <text evidence="2">Belongs to the GtrA family.</text>
</comment>
<dbReference type="OrthoDB" id="8562382at2"/>
<evidence type="ECO:0000256" key="2">
    <source>
        <dbReference type="ARBA" id="ARBA00009399"/>
    </source>
</evidence>
<reference evidence="9" key="1">
    <citation type="submission" date="2009-07" db="EMBL/GenBank/DDBJ databases">
        <title>Complete sequence of Methylotenera mobilis JLW8.</title>
        <authorList>
            <consortium name="US DOE Joint Genome Institute"/>
            <person name="Lucas S."/>
            <person name="Copeland A."/>
            <person name="Lapidus A."/>
            <person name="Glavina del Rio T."/>
            <person name="Tice H."/>
            <person name="Bruce D."/>
            <person name="Goodwin L."/>
            <person name="Pitluck S."/>
            <person name="LaButti K.M."/>
            <person name="Clum A."/>
            <person name="Larimer F."/>
            <person name="Land M."/>
            <person name="Hauser L."/>
            <person name="Kyrpides N."/>
            <person name="Mikhailova N."/>
            <person name="Kayluzhnaya M."/>
            <person name="Chistoserdova L."/>
        </authorList>
    </citation>
    <scope>NUCLEOTIDE SEQUENCE [LARGE SCALE GENOMIC DNA]</scope>
    <source>
        <strain evidence="9">JLW8 / ATCC BAA-1282 / DSM 17540</strain>
    </source>
</reference>
<protein>
    <submittedName>
        <fullName evidence="8">GtrA-like protein</fullName>
    </submittedName>
</protein>
<proteinExistence type="inferred from homology"/>
<reference evidence="8 9" key="2">
    <citation type="journal article" date="2011" name="J. Bacteriol.">
        <title>Genomes of three methylotrophs from a single niche uncover genetic and metabolic divergence of Methylophilaceae.</title>
        <authorList>
            <person name="Lapidus A."/>
            <person name="Clum A."/>
            <person name="Labutti K."/>
            <person name="Kaluzhnaya M.G."/>
            <person name="Lim S."/>
            <person name="Beck D.A."/>
            <person name="Glavina Del Rio T."/>
            <person name="Nolan M."/>
            <person name="Mavromatis K."/>
            <person name="Huntemann M."/>
            <person name="Lucas S."/>
            <person name="Lidstrom M.E."/>
            <person name="Ivanova N."/>
            <person name="Chistoserdova L."/>
        </authorList>
    </citation>
    <scope>NUCLEOTIDE SEQUENCE [LARGE SCALE GENOMIC DNA]</scope>
    <source>
        <strain evidence="9">JLW8 / ATCC BAA-1282 / DSM 17540</strain>
    </source>
</reference>
<evidence type="ECO:0000256" key="1">
    <source>
        <dbReference type="ARBA" id="ARBA00004141"/>
    </source>
</evidence>
<accession>C6WW50</accession>
<dbReference type="HOGENOM" id="CLU_083873_6_4_4"/>
<keyword evidence="4 6" id="KW-1133">Transmembrane helix</keyword>
<keyword evidence="3 6" id="KW-0812">Transmembrane</keyword>
<sequence length="131" mass="14526">MMQKHRHSISWFAVVGALAAGVHYVVAVGLEYSHMLTAIYANTAGFLFAFPVSYFGHRKLSFSGHSSTHAHAFPRFFAVAVSGFLANQFLVINAIYFTAIPFWLVLGVVMVIVAVSTYFLSRFWAFKGKPS</sequence>
<dbReference type="Proteomes" id="UP000002742">
    <property type="component" value="Chromosome"/>
</dbReference>
<dbReference type="RefSeq" id="WP_015832184.1">
    <property type="nucleotide sequence ID" value="NC_012968.1"/>
</dbReference>
<feature type="domain" description="GtrA/DPMS transmembrane" evidence="7">
    <location>
        <begin position="12"/>
        <end position="126"/>
    </location>
</feature>
<organism evidence="8 9">
    <name type="scientific">Methylotenera mobilis (strain JLW8 / ATCC BAA-1282 / DSM 17540)</name>
    <dbReference type="NCBI Taxonomy" id="583345"/>
    <lineage>
        <taxon>Bacteria</taxon>
        <taxon>Pseudomonadati</taxon>
        <taxon>Pseudomonadota</taxon>
        <taxon>Betaproteobacteria</taxon>
        <taxon>Nitrosomonadales</taxon>
        <taxon>Methylophilaceae</taxon>
        <taxon>Methylotenera</taxon>
    </lineage>
</organism>
<dbReference type="KEGG" id="mmb:Mmol_1243"/>
<gene>
    <name evidence="8" type="ordered locus">Mmol_1243</name>
</gene>
<evidence type="ECO:0000256" key="3">
    <source>
        <dbReference type="ARBA" id="ARBA00022692"/>
    </source>
</evidence>
<feature type="transmembrane region" description="Helical" evidence="6">
    <location>
        <begin position="102"/>
        <end position="121"/>
    </location>
</feature>
<evidence type="ECO:0000256" key="5">
    <source>
        <dbReference type="ARBA" id="ARBA00023136"/>
    </source>
</evidence>
<comment type="subcellular location">
    <subcellularLocation>
        <location evidence="1">Membrane</location>
        <topology evidence="1">Multi-pass membrane protein</topology>
    </subcellularLocation>
</comment>
<dbReference type="AlphaFoldDB" id="C6WW50"/>
<dbReference type="GO" id="GO:0005886">
    <property type="term" value="C:plasma membrane"/>
    <property type="evidence" value="ECO:0007669"/>
    <property type="project" value="TreeGrafter"/>
</dbReference>
<name>C6WW50_METML</name>
<evidence type="ECO:0000259" key="7">
    <source>
        <dbReference type="Pfam" id="PF04138"/>
    </source>
</evidence>
<feature type="transmembrane region" description="Helical" evidence="6">
    <location>
        <begin position="76"/>
        <end position="96"/>
    </location>
</feature>
<dbReference type="Pfam" id="PF04138">
    <property type="entry name" value="GtrA_DPMS_TM"/>
    <property type="match status" value="1"/>
</dbReference>
<evidence type="ECO:0000313" key="9">
    <source>
        <dbReference type="Proteomes" id="UP000002742"/>
    </source>
</evidence>
<dbReference type="InterPro" id="IPR051401">
    <property type="entry name" value="GtrA_CellWall_Glycosyl"/>
</dbReference>
<dbReference type="InterPro" id="IPR007267">
    <property type="entry name" value="GtrA_DPMS_TM"/>
</dbReference>
<evidence type="ECO:0000256" key="4">
    <source>
        <dbReference type="ARBA" id="ARBA00022989"/>
    </source>
</evidence>
<dbReference type="STRING" id="583345.Mmol_1243"/>
<evidence type="ECO:0000313" key="8">
    <source>
        <dbReference type="EMBL" id="ACT48149.1"/>
    </source>
</evidence>
<dbReference type="GO" id="GO:0000271">
    <property type="term" value="P:polysaccharide biosynthetic process"/>
    <property type="evidence" value="ECO:0007669"/>
    <property type="project" value="InterPro"/>
</dbReference>